<name>A0AAD6U8U2_9AGAR</name>
<gene>
    <name evidence="1" type="ORF">B0H15DRAFT_800823</name>
</gene>
<dbReference type="SUPFAM" id="SSF57850">
    <property type="entry name" value="RING/U-box"/>
    <property type="match status" value="1"/>
</dbReference>
<evidence type="ECO:0000313" key="2">
    <source>
        <dbReference type="Proteomes" id="UP001222325"/>
    </source>
</evidence>
<dbReference type="InterPro" id="IPR036047">
    <property type="entry name" value="F-box-like_dom_sf"/>
</dbReference>
<dbReference type="AlphaFoldDB" id="A0AAD6U8U2"/>
<dbReference type="CDD" id="cd09917">
    <property type="entry name" value="F-box_SF"/>
    <property type="match status" value="1"/>
</dbReference>
<organism evidence="1 2">
    <name type="scientific">Mycena belliarum</name>
    <dbReference type="NCBI Taxonomy" id="1033014"/>
    <lineage>
        <taxon>Eukaryota</taxon>
        <taxon>Fungi</taxon>
        <taxon>Dikarya</taxon>
        <taxon>Basidiomycota</taxon>
        <taxon>Agaricomycotina</taxon>
        <taxon>Agaricomycetes</taxon>
        <taxon>Agaricomycetidae</taxon>
        <taxon>Agaricales</taxon>
        <taxon>Marasmiineae</taxon>
        <taxon>Mycenaceae</taxon>
        <taxon>Mycena</taxon>
    </lineage>
</organism>
<dbReference type="Gene3D" id="3.30.40.10">
    <property type="entry name" value="Zinc/RING finger domain, C3HC4 (zinc finger)"/>
    <property type="match status" value="1"/>
</dbReference>
<comment type="caution">
    <text evidence="1">The sequence shown here is derived from an EMBL/GenBank/DDBJ whole genome shotgun (WGS) entry which is preliminary data.</text>
</comment>
<evidence type="ECO:0008006" key="3">
    <source>
        <dbReference type="Google" id="ProtNLM"/>
    </source>
</evidence>
<keyword evidence="2" id="KW-1185">Reference proteome</keyword>
<dbReference type="SUPFAM" id="SSF81383">
    <property type="entry name" value="F-box domain"/>
    <property type="match status" value="1"/>
</dbReference>
<dbReference type="EMBL" id="JARJCN010000025">
    <property type="protein sequence ID" value="KAJ7088879.1"/>
    <property type="molecule type" value="Genomic_DNA"/>
</dbReference>
<evidence type="ECO:0000313" key="1">
    <source>
        <dbReference type="EMBL" id="KAJ7088879.1"/>
    </source>
</evidence>
<dbReference type="InterPro" id="IPR013083">
    <property type="entry name" value="Znf_RING/FYVE/PHD"/>
</dbReference>
<reference evidence="1" key="1">
    <citation type="submission" date="2023-03" db="EMBL/GenBank/DDBJ databases">
        <title>Massive genome expansion in bonnet fungi (Mycena s.s.) driven by repeated elements and novel gene families across ecological guilds.</title>
        <authorList>
            <consortium name="Lawrence Berkeley National Laboratory"/>
            <person name="Harder C.B."/>
            <person name="Miyauchi S."/>
            <person name="Viragh M."/>
            <person name="Kuo A."/>
            <person name="Thoen E."/>
            <person name="Andreopoulos B."/>
            <person name="Lu D."/>
            <person name="Skrede I."/>
            <person name="Drula E."/>
            <person name="Henrissat B."/>
            <person name="Morin E."/>
            <person name="Kohler A."/>
            <person name="Barry K."/>
            <person name="LaButti K."/>
            <person name="Morin E."/>
            <person name="Salamov A."/>
            <person name="Lipzen A."/>
            <person name="Mereny Z."/>
            <person name="Hegedus B."/>
            <person name="Baldrian P."/>
            <person name="Stursova M."/>
            <person name="Weitz H."/>
            <person name="Taylor A."/>
            <person name="Grigoriev I.V."/>
            <person name="Nagy L.G."/>
            <person name="Martin F."/>
            <person name="Kauserud H."/>
        </authorList>
    </citation>
    <scope>NUCLEOTIDE SEQUENCE</scope>
    <source>
        <strain evidence="1">CBHHK173m</strain>
    </source>
</reference>
<protein>
    <recommendedName>
        <fullName evidence="3">F-box domain-containing protein</fullName>
    </recommendedName>
</protein>
<accession>A0AAD6U8U2</accession>
<proteinExistence type="predicted"/>
<dbReference type="Proteomes" id="UP001222325">
    <property type="component" value="Unassembled WGS sequence"/>
</dbReference>
<sequence length="999" mass="110241">MPVPSDEQVLDWLHDLELITLPRLRTLAADREPRWIISEKRLRKLRSMGKANAAILSPGKATCRDDLLLSMVMRVISGLDGKDGLSVILNFQAGSEVTLLGTLYESNADTLSWYYEVYALGNDPATAKNTIVLSIFAQEIYGPVLLVKNGPTTGLLQDNKIGPLFNALLFPTGGLGPVVVAVPGGDNFYMPWLNPQPDFANVNHHRVTMSLTVSGSGQDRERTMTVLYNEQADSTHPYNACVARIAGISHWKGNVLVLIWDGVSANPGQFEPDDEAAATDCVTGNFYDFYSEEAAKYKCTICADTLYQPVLFCFGCLLRWLKSGHAVCPHCTEPVKEAPIRDNAFEMALADAIGEGTVNKAAIQLGKSVATGLADYAWHGVKFPAIAAPVLYKLVLEDDDVAHKIMAYCRGMGRSTVRSSSGGIFVLPVELLRHILHASGYRARTRLAQTCRAFCDLSSSLVFHDLVVLFAEKGLNFHETRLMLLGTHTLLGGFTIPRILRSASGTTRKPLEFYLTREDAAGVRAFLTTTSGFVVKRTAHAEKYTIYHMRRGALTVKVVLCPGSPMSGVLLHQFTIAQGFCDGAAVHHPYPRLLAKGHCLTTPRMFPIEDDLSFHVRTWKTIRDGLRYGFHWVSEFDEVHICGEAPSCPATFRHTRDEGWSTLRLPAGPLGSTVALGKLCWSLYGTGCIKGTLRGGEPCPPPLYKGKVHDMASVHKYILDAYVNFLDAAKDPLYHSKPGLTYTWEVCKAETARAVRMGINPAETDPATPIIFTVFGVVRSLSRQLEGFFDNDEILLTTSSTARLAVGTVVFATAHLVTERDHGQLQREEYYCLNALGWNMTSPFRPFMLKAMRDFIRASPHALGTGVKYGWAAVDGRWRPLRKRHNAGVAHVLVFGLVRDATEGHITLVHPRWTGDGPIGRELGLEFDKQLLEISRILEERSPGIHWNEESIELRTECDYVVAENAVIVVNAVLSVGMGQGGGYWLEVESFETVFVDRA</sequence>